<gene>
    <name evidence="2" type="primary">LOC100185472</name>
</gene>
<proteinExistence type="predicted"/>
<accession>F6PUL1</accession>
<feature type="repeat" description="ANK" evidence="1">
    <location>
        <begin position="94"/>
        <end position="126"/>
    </location>
</feature>
<dbReference type="SUPFAM" id="SSF100934">
    <property type="entry name" value="Heat shock protein 70kD (HSP70), C-terminal subdomain"/>
    <property type="match status" value="1"/>
</dbReference>
<dbReference type="PANTHER" id="PTHR22677:SF4">
    <property type="entry name" value="USHER SYNDROME TYPE-1G PROTEIN-LIKE PROTEIN"/>
    <property type="match status" value="1"/>
</dbReference>
<dbReference type="InterPro" id="IPR029048">
    <property type="entry name" value="HSP70_C_sf"/>
</dbReference>
<dbReference type="EMBL" id="EAAA01003001">
    <property type="status" value="NOT_ANNOTATED_CDS"/>
    <property type="molecule type" value="Genomic_DNA"/>
</dbReference>
<dbReference type="SUPFAM" id="SSF48403">
    <property type="entry name" value="Ankyrin repeat"/>
    <property type="match status" value="1"/>
</dbReference>
<reference evidence="2" key="2">
    <citation type="journal article" date="2008" name="Genome Biol.">
        <title>Improved genome assembly and evidence-based global gene model set for the chordate Ciona intestinalis: new insight into intron and operon populations.</title>
        <authorList>
            <person name="Satou Y."/>
            <person name="Mineta K."/>
            <person name="Ogasawara M."/>
            <person name="Sasakura Y."/>
            <person name="Shoguchi E."/>
            <person name="Ueno K."/>
            <person name="Yamada L."/>
            <person name="Matsumoto J."/>
            <person name="Wasserscheid J."/>
            <person name="Dewar K."/>
            <person name="Wiley G.B."/>
            <person name="Macmil S.L."/>
            <person name="Roe B.A."/>
            <person name="Zeller R.W."/>
            <person name="Hastings K.E."/>
            <person name="Lemaire P."/>
            <person name="Lindquist E."/>
            <person name="Endo T."/>
            <person name="Hotta K."/>
            <person name="Inaba K."/>
        </authorList>
    </citation>
    <scope>NUCLEOTIDE SEQUENCE [LARGE SCALE GENOMIC DNA]</scope>
    <source>
        <strain evidence="2">wild type</strain>
    </source>
</reference>
<dbReference type="STRING" id="7719.ENSCINP00000023859"/>
<accession>A0A1W2WMV7</accession>
<dbReference type="InterPro" id="IPR039323">
    <property type="entry name" value="ANKRD_45/46/60"/>
</dbReference>
<dbReference type="Gene3D" id="1.25.40.20">
    <property type="entry name" value="Ankyrin repeat-containing domain"/>
    <property type="match status" value="1"/>
</dbReference>
<dbReference type="RefSeq" id="XP_002131508.1">
    <property type="nucleotide sequence ID" value="XM_002131472.4"/>
</dbReference>
<keyword evidence="1" id="KW-0040">ANK repeat</keyword>
<evidence type="ECO:0000313" key="3">
    <source>
        <dbReference type="Proteomes" id="UP000008144"/>
    </source>
</evidence>
<dbReference type="AlphaFoldDB" id="F6PUL1"/>
<sequence>MPAEEGEESPRESIPEKFDGGNVIMHCVLHEDKERFAKVFDDAENPYYESASVLLKQRSEVGKSPIEVACMLGRADILKDIIKRGCDVNAANGSGYCPIHFAAAWGHVKCLEALVESGASVDCTTRHGELAKEIAFRYDHNHCVYYLNWAAAKLALVAFISHARELIADPEKLQGIKLTKEEKTTVLGSCSEKQEWLESTTDATADDFIAKKTELEKQIDVILNKTISPAPTTENGKK</sequence>
<feature type="repeat" description="ANK" evidence="1">
    <location>
        <begin position="61"/>
        <end position="93"/>
    </location>
</feature>
<dbReference type="GeneID" id="100185472"/>
<dbReference type="PANTHER" id="PTHR22677">
    <property type="entry name" value="ANKYRIN REPEAT DOMAIN-CONTAINING PROTEIN 60"/>
    <property type="match status" value="1"/>
</dbReference>
<reference evidence="2" key="3">
    <citation type="submission" date="2025-08" db="UniProtKB">
        <authorList>
            <consortium name="Ensembl"/>
        </authorList>
    </citation>
    <scope>IDENTIFICATION</scope>
</reference>
<dbReference type="KEGG" id="cin:100185472"/>
<dbReference type="InterPro" id="IPR002110">
    <property type="entry name" value="Ankyrin_rpt"/>
</dbReference>
<dbReference type="Pfam" id="PF12796">
    <property type="entry name" value="Ank_2"/>
    <property type="match status" value="1"/>
</dbReference>
<dbReference type="Ensembl" id="ENSCINT00000024105.2">
    <property type="protein sequence ID" value="ENSCINP00000023859.2"/>
    <property type="gene ID" value="ENSCING00000012879.2"/>
</dbReference>
<organism evidence="2 3">
    <name type="scientific">Ciona intestinalis</name>
    <name type="common">Transparent sea squirt</name>
    <name type="synonym">Ascidia intestinalis</name>
    <dbReference type="NCBI Taxonomy" id="7719"/>
    <lineage>
        <taxon>Eukaryota</taxon>
        <taxon>Metazoa</taxon>
        <taxon>Chordata</taxon>
        <taxon>Tunicata</taxon>
        <taxon>Ascidiacea</taxon>
        <taxon>Phlebobranchia</taxon>
        <taxon>Cionidae</taxon>
        <taxon>Ciona</taxon>
    </lineage>
</organism>
<dbReference type="Proteomes" id="UP000008144">
    <property type="component" value="Chromosome 9"/>
</dbReference>
<dbReference type="SMART" id="SM00248">
    <property type="entry name" value="ANK"/>
    <property type="match status" value="2"/>
</dbReference>
<evidence type="ECO:0000256" key="1">
    <source>
        <dbReference type="PROSITE-ProRule" id="PRU00023"/>
    </source>
</evidence>
<dbReference type="GeneTree" id="ENSGT00390000008829"/>
<dbReference type="OrthoDB" id="194358at2759"/>
<name>F6PUL1_CIOIN</name>
<dbReference type="PROSITE" id="PS50088">
    <property type="entry name" value="ANK_REPEAT"/>
    <property type="match status" value="2"/>
</dbReference>
<dbReference type="InterPro" id="IPR036770">
    <property type="entry name" value="Ankyrin_rpt-contain_sf"/>
</dbReference>
<dbReference type="PROSITE" id="PS50297">
    <property type="entry name" value="ANK_REP_REGION"/>
    <property type="match status" value="2"/>
</dbReference>
<dbReference type="InParanoid" id="F6PUL1"/>
<dbReference type="Gene3D" id="1.20.1270.10">
    <property type="match status" value="1"/>
</dbReference>
<dbReference type="OMA" id="ATPRKFW"/>
<dbReference type="HOGENOM" id="CLU_087014_0_0_1"/>
<reference evidence="2" key="4">
    <citation type="submission" date="2025-09" db="UniProtKB">
        <authorList>
            <consortium name="Ensembl"/>
        </authorList>
    </citation>
    <scope>IDENTIFICATION</scope>
</reference>
<reference evidence="3" key="1">
    <citation type="journal article" date="2002" name="Science">
        <title>The draft genome of Ciona intestinalis: insights into chordate and vertebrate origins.</title>
        <authorList>
            <person name="Dehal P."/>
            <person name="Satou Y."/>
            <person name="Campbell R.K."/>
            <person name="Chapman J."/>
            <person name="Degnan B."/>
            <person name="De Tomaso A."/>
            <person name="Davidson B."/>
            <person name="Di Gregorio A."/>
            <person name="Gelpke M."/>
            <person name="Goodstein D.M."/>
            <person name="Harafuji N."/>
            <person name="Hastings K.E."/>
            <person name="Ho I."/>
            <person name="Hotta K."/>
            <person name="Huang W."/>
            <person name="Kawashima T."/>
            <person name="Lemaire P."/>
            <person name="Martinez D."/>
            <person name="Meinertzhagen I.A."/>
            <person name="Necula S."/>
            <person name="Nonaka M."/>
            <person name="Putnam N."/>
            <person name="Rash S."/>
            <person name="Saiga H."/>
            <person name="Satake M."/>
            <person name="Terry A."/>
            <person name="Yamada L."/>
            <person name="Wang H.G."/>
            <person name="Awazu S."/>
            <person name="Azumi K."/>
            <person name="Boore J."/>
            <person name="Branno M."/>
            <person name="Chin-Bow S."/>
            <person name="DeSantis R."/>
            <person name="Doyle S."/>
            <person name="Francino P."/>
            <person name="Keys D.N."/>
            <person name="Haga S."/>
            <person name="Hayashi H."/>
            <person name="Hino K."/>
            <person name="Imai K.S."/>
            <person name="Inaba K."/>
            <person name="Kano S."/>
            <person name="Kobayashi K."/>
            <person name="Kobayashi M."/>
            <person name="Lee B.I."/>
            <person name="Makabe K.W."/>
            <person name="Manohar C."/>
            <person name="Matassi G."/>
            <person name="Medina M."/>
            <person name="Mochizuki Y."/>
            <person name="Mount S."/>
            <person name="Morishita T."/>
            <person name="Miura S."/>
            <person name="Nakayama A."/>
            <person name="Nishizaka S."/>
            <person name="Nomoto H."/>
            <person name="Ohta F."/>
            <person name="Oishi K."/>
            <person name="Rigoutsos I."/>
            <person name="Sano M."/>
            <person name="Sasaki A."/>
            <person name="Sasakura Y."/>
            <person name="Shoguchi E."/>
            <person name="Shin-i T."/>
            <person name="Spagnuolo A."/>
            <person name="Stainier D."/>
            <person name="Suzuki M.M."/>
            <person name="Tassy O."/>
            <person name="Takatori N."/>
            <person name="Tokuoka M."/>
            <person name="Yagi K."/>
            <person name="Yoshizaki F."/>
            <person name="Wada S."/>
            <person name="Zhang C."/>
            <person name="Hyatt P.D."/>
            <person name="Larimer F."/>
            <person name="Detter C."/>
            <person name="Doggett N."/>
            <person name="Glavina T."/>
            <person name="Hawkins T."/>
            <person name="Richardson P."/>
            <person name="Lucas S."/>
            <person name="Kohara Y."/>
            <person name="Levine M."/>
            <person name="Satoh N."/>
            <person name="Rokhsar D.S."/>
        </authorList>
    </citation>
    <scope>NUCLEOTIDE SEQUENCE [LARGE SCALE GENOMIC DNA]</scope>
</reference>
<protein>
    <submittedName>
        <fullName evidence="2">Ankyrin repeat domain-containing protein 45-like</fullName>
    </submittedName>
</protein>
<keyword evidence="3" id="KW-1185">Reference proteome</keyword>
<evidence type="ECO:0000313" key="2">
    <source>
        <dbReference type="Ensembl" id="ENSCINP00000023859.2"/>
    </source>
</evidence>